<evidence type="ECO:0000259" key="1">
    <source>
        <dbReference type="Pfam" id="PF13460"/>
    </source>
</evidence>
<protein>
    <submittedName>
        <fullName evidence="2">Putative oxidoreductase</fullName>
    </submittedName>
</protein>
<dbReference type="AlphaFoldDB" id="A0A139N516"/>
<dbReference type="Pfam" id="PF13460">
    <property type="entry name" value="NAD_binding_10"/>
    <property type="match status" value="1"/>
</dbReference>
<feature type="domain" description="NAD(P)-binding" evidence="1">
    <location>
        <begin position="8"/>
        <end position="181"/>
    </location>
</feature>
<dbReference type="PATRIC" id="fig|45634.12.peg.340"/>
<organism evidence="2 3">
    <name type="scientific">Streptococcus cristatus</name>
    <dbReference type="NCBI Taxonomy" id="45634"/>
    <lineage>
        <taxon>Bacteria</taxon>
        <taxon>Bacillati</taxon>
        <taxon>Bacillota</taxon>
        <taxon>Bacilli</taxon>
        <taxon>Lactobacillales</taxon>
        <taxon>Streptococcaceae</taxon>
        <taxon>Streptococcus</taxon>
    </lineage>
</organism>
<dbReference type="STRING" id="45634.SCRDD08_00328"/>
<dbReference type="GO" id="GO:0042602">
    <property type="term" value="F:riboflavin reductase (NADPH) activity"/>
    <property type="evidence" value="ECO:0007669"/>
    <property type="project" value="TreeGrafter"/>
</dbReference>
<sequence length="194" mass="21172">MTKIAIIGATGSLGRVVVNTLLNNSEMALTLMSRSVDRLPDHEMVTKVTGSVTNGDVLDAVLQGQDLVFVALSGDLTSMVQSIIESMNRVGTKRIIFISSYGIYGELPGQNSRVDSSLRPYRQAADLLETSGLGYTILRPGWFDNSNDISYELIDKGQVIYGNTISRKAIANYVAHIAENPDLDVKENYGIVRE</sequence>
<dbReference type="RefSeq" id="WP_061422138.1">
    <property type="nucleotide sequence ID" value="NZ_KQ969062.1"/>
</dbReference>
<proteinExistence type="predicted"/>
<dbReference type="PANTHER" id="PTHR43355">
    <property type="entry name" value="FLAVIN REDUCTASE (NADPH)"/>
    <property type="match status" value="1"/>
</dbReference>
<dbReference type="InterPro" id="IPR036291">
    <property type="entry name" value="NAD(P)-bd_dom_sf"/>
</dbReference>
<dbReference type="SUPFAM" id="SSF51735">
    <property type="entry name" value="NAD(P)-binding Rossmann-fold domains"/>
    <property type="match status" value="1"/>
</dbReference>
<dbReference type="Proteomes" id="UP000070377">
    <property type="component" value="Unassembled WGS sequence"/>
</dbReference>
<dbReference type="InterPro" id="IPR016040">
    <property type="entry name" value="NAD(P)-bd_dom"/>
</dbReference>
<dbReference type="InterPro" id="IPR051606">
    <property type="entry name" value="Polyketide_Oxido-like"/>
</dbReference>
<dbReference type="PANTHER" id="PTHR43355:SF2">
    <property type="entry name" value="FLAVIN REDUCTASE (NADPH)"/>
    <property type="match status" value="1"/>
</dbReference>
<comment type="caution">
    <text evidence="2">The sequence shown here is derived from an EMBL/GenBank/DDBJ whole genome shotgun (WGS) entry which is preliminary data.</text>
</comment>
<evidence type="ECO:0000313" key="3">
    <source>
        <dbReference type="Proteomes" id="UP000070377"/>
    </source>
</evidence>
<dbReference type="GO" id="GO:0004074">
    <property type="term" value="F:biliverdin reductase [NAD(P)H] activity"/>
    <property type="evidence" value="ECO:0007669"/>
    <property type="project" value="TreeGrafter"/>
</dbReference>
<reference evidence="2 3" key="1">
    <citation type="submission" date="2016-01" db="EMBL/GenBank/DDBJ databases">
        <title>Highly variable Streptococcus oralis are common among viridans streptococci isolated from primates.</title>
        <authorList>
            <person name="Denapaite D."/>
            <person name="Rieger M."/>
            <person name="Koendgen S."/>
            <person name="Brueckner R."/>
            <person name="Ochigava I."/>
            <person name="Kappeler P."/>
            <person name="Maetz-Rensing K."/>
            <person name="Leendertz F."/>
            <person name="Hakenbeck R."/>
        </authorList>
    </citation>
    <scope>NUCLEOTIDE SEQUENCE [LARGE SCALE GENOMIC DNA]</scope>
    <source>
        <strain evidence="2 3">DD08</strain>
    </source>
</reference>
<accession>A0A139N516</accession>
<evidence type="ECO:0000313" key="2">
    <source>
        <dbReference type="EMBL" id="KXT70894.1"/>
    </source>
</evidence>
<dbReference type="Gene3D" id="3.40.50.720">
    <property type="entry name" value="NAD(P)-binding Rossmann-like Domain"/>
    <property type="match status" value="1"/>
</dbReference>
<gene>
    <name evidence="2" type="ORF">SCRDD08_00328</name>
</gene>
<dbReference type="EMBL" id="LQRD01000017">
    <property type="protein sequence ID" value="KXT70894.1"/>
    <property type="molecule type" value="Genomic_DNA"/>
</dbReference>
<name>A0A139N516_STRCR</name>